<feature type="domain" description="HTH araC/xylS-type" evidence="4">
    <location>
        <begin position="159"/>
        <end position="257"/>
    </location>
</feature>
<evidence type="ECO:0000256" key="2">
    <source>
        <dbReference type="ARBA" id="ARBA00023125"/>
    </source>
</evidence>
<proteinExistence type="predicted"/>
<dbReference type="SUPFAM" id="SSF51215">
    <property type="entry name" value="Regulatory protein AraC"/>
    <property type="match status" value="1"/>
</dbReference>
<dbReference type="PROSITE" id="PS00041">
    <property type="entry name" value="HTH_ARAC_FAMILY_1"/>
    <property type="match status" value="1"/>
</dbReference>
<dbReference type="InterPro" id="IPR018060">
    <property type="entry name" value="HTH_AraC"/>
</dbReference>
<dbReference type="EMBL" id="CP146256">
    <property type="protein sequence ID" value="XAH73033.1"/>
    <property type="molecule type" value="Genomic_DNA"/>
</dbReference>
<evidence type="ECO:0000256" key="3">
    <source>
        <dbReference type="ARBA" id="ARBA00023163"/>
    </source>
</evidence>
<dbReference type="PROSITE" id="PS01124">
    <property type="entry name" value="HTH_ARAC_FAMILY_2"/>
    <property type="match status" value="1"/>
</dbReference>
<evidence type="ECO:0000313" key="6">
    <source>
        <dbReference type="Proteomes" id="UP001451571"/>
    </source>
</evidence>
<dbReference type="SUPFAM" id="SSF46689">
    <property type="entry name" value="Homeodomain-like"/>
    <property type="match status" value="2"/>
</dbReference>
<protein>
    <submittedName>
        <fullName evidence="5">AraC family transcriptional regulator</fullName>
    </submittedName>
</protein>
<accession>A0ABZ3EUF8</accession>
<dbReference type="RefSeq" id="WP_342756643.1">
    <property type="nucleotide sequence ID" value="NZ_CP146256.1"/>
</dbReference>
<dbReference type="PRINTS" id="PR00032">
    <property type="entry name" value="HTHARAC"/>
</dbReference>
<dbReference type="Pfam" id="PF02311">
    <property type="entry name" value="AraC_binding"/>
    <property type="match status" value="1"/>
</dbReference>
<dbReference type="Proteomes" id="UP001451571">
    <property type="component" value="Chromosome"/>
</dbReference>
<dbReference type="InterPro" id="IPR037923">
    <property type="entry name" value="HTH-like"/>
</dbReference>
<dbReference type="InterPro" id="IPR009057">
    <property type="entry name" value="Homeodomain-like_sf"/>
</dbReference>
<name>A0ABZ3EUF8_9FIRM</name>
<evidence type="ECO:0000256" key="1">
    <source>
        <dbReference type="ARBA" id="ARBA00023015"/>
    </source>
</evidence>
<dbReference type="InterPro" id="IPR020449">
    <property type="entry name" value="Tscrpt_reg_AraC-type_HTH"/>
</dbReference>
<dbReference type="Gene3D" id="1.10.10.60">
    <property type="entry name" value="Homeodomain-like"/>
    <property type="match status" value="2"/>
</dbReference>
<sequence length="266" mass="31282">MDSFEIIIGLKGTAYIMQDDIKYEVVPSSVLLLLPGHTHTGYRHSTGETSFYWLHFYCHGQNSILNRRDALDEISPLNSTPYFNKLNDSIMLPAFWQPESIEKSVILFKQLLHIANSDYYSSFCTDYSLTTLLLELSQQFIHASLNLNELPNTGGGNFNILLEWIRLNITEEFTIDELAEKFNYNKDYMSRMFKKHLGVSPRKYINGMKILKAKEYLCRFDLSIKEIAYKLGFKDEKYFMKLFKEYENLTPSTYRNAYYRTLYNNE</sequence>
<keyword evidence="2" id="KW-0238">DNA-binding</keyword>
<gene>
    <name evidence="5" type="ORF">V6984_16190</name>
</gene>
<keyword evidence="6" id="KW-1185">Reference proteome</keyword>
<evidence type="ECO:0000313" key="5">
    <source>
        <dbReference type="EMBL" id="XAH73033.1"/>
    </source>
</evidence>
<dbReference type="Pfam" id="PF12833">
    <property type="entry name" value="HTH_18"/>
    <property type="match status" value="1"/>
</dbReference>
<keyword evidence="3" id="KW-0804">Transcription</keyword>
<organism evidence="5 6">
    <name type="scientific">Kineothrix sedimenti</name>
    <dbReference type="NCBI Taxonomy" id="3123317"/>
    <lineage>
        <taxon>Bacteria</taxon>
        <taxon>Bacillati</taxon>
        <taxon>Bacillota</taxon>
        <taxon>Clostridia</taxon>
        <taxon>Lachnospirales</taxon>
        <taxon>Lachnospiraceae</taxon>
        <taxon>Kineothrix</taxon>
    </lineage>
</organism>
<dbReference type="SMART" id="SM00342">
    <property type="entry name" value="HTH_ARAC"/>
    <property type="match status" value="1"/>
</dbReference>
<dbReference type="InterPro" id="IPR018062">
    <property type="entry name" value="HTH_AraC-typ_CS"/>
</dbReference>
<evidence type="ECO:0000259" key="4">
    <source>
        <dbReference type="PROSITE" id="PS01124"/>
    </source>
</evidence>
<dbReference type="PANTHER" id="PTHR43280:SF2">
    <property type="entry name" value="HTH-TYPE TRANSCRIPTIONAL REGULATOR EXSA"/>
    <property type="match status" value="1"/>
</dbReference>
<dbReference type="InterPro" id="IPR003313">
    <property type="entry name" value="AraC-bd"/>
</dbReference>
<keyword evidence="1" id="KW-0805">Transcription regulation</keyword>
<dbReference type="PANTHER" id="PTHR43280">
    <property type="entry name" value="ARAC-FAMILY TRANSCRIPTIONAL REGULATOR"/>
    <property type="match status" value="1"/>
</dbReference>
<reference evidence="5 6" key="1">
    <citation type="submission" date="2024-02" db="EMBL/GenBank/DDBJ databases">
        <title>Bacterial strain from lacustrine sediment.</title>
        <authorList>
            <person name="Petit C."/>
            <person name="Fadhlaoui K."/>
        </authorList>
    </citation>
    <scope>NUCLEOTIDE SEQUENCE [LARGE SCALE GENOMIC DNA]</scope>
    <source>
        <strain evidence="5 6">IPX-CK</strain>
    </source>
</reference>